<keyword evidence="3" id="KW-1185">Reference proteome</keyword>
<reference evidence="2" key="2">
    <citation type="submission" date="2025-09" db="UniProtKB">
        <authorList>
            <consortium name="Ensembl"/>
        </authorList>
    </citation>
    <scope>IDENTIFICATION</scope>
</reference>
<organism evidence="2 3">
    <name type="scientific">Laticauda laticaudata</name>
    <name type="common">Blue-ringed sea krait</name>
    <name type="synonym">Blue-lipped sea krait</name>
    <dbReference type="NCBI Taxonomy" id="8630"/>
    <lineage>
        <taxon>Eukaryota</taxon>
        <taxon>Metazoa</taxon>
        <taxon>Chordata</taxon>
        <taxon>Craniata</taxon>
        <taxon>Vertebrata</taxon>
        <taxon>Euteleostomi</taxon>
        <taxon>Lepidosauria</taxon>
        <taxon>Squamata</taxon>
        <taxon>Bifurcata</taxon>
        <taxon>Unidentata</taxon>
        <taxon>Episquamata</taxon>
        <taxon>Toxicofera</taxon>
        <taxon>Serpentes</taxon>
        <taxon>Colubroidea</taxon>
        <taxon>Elapidae</taxon>
        <taxon>Laticaudinae</taxon>
        <taxon>Laticauda</taxon>
    </lineage>
</organism>
<dbReference type="Proteomes" id="UP000694406">
    <property type="component" value="Unplaced"/>
</dbReference>
<accession>A0A8C5WS99</accession>
<dbReference type="Ensembl" id="ENSLLTT00000010448.1">
    <property type="protein sequence ID" value="ENSLLTP00000010077.1"/>
    <property type="gene ID" value="ENSLLTG00000007703.1"/>
</dbReference>
<evidence type="ECO:0000256" key="1">
    <source>
        <dbReference type="SAM" id="MobiDB-lite"/>
    </source>
</evidence>
<proteinExistence type="predicted"/>
<evidence type="ECO:0000313" key="2">
    <source>
        <dbReference type="Ensembl" id="ENSLLTP00000010077.1"/>
    </source>
</evidence>
<sequence length="99" mass="11231">MKTGICDVPTSLSPLLKHLQTIINHFLECINKVGKLWVFFGTLHALLVTQMGPFPSHRTANPLRLKSNPNKMPPLPQQSNKFFMSERFTPNVATLRPHL</sequence>
<dbReference type="AlphaFoldDB" id="A0A8C5WS99"/>
<evidence type="ECO:0000313" key="3">
    <source>
        <dbReference type="Proteomes" id="UP000694406"/>
    </source>
</evidence>
<reference evidence="2" key="1">
    <citation type="submission" date="2025-08" db="UniProtKB">
        <authorList>
            <consortium name="Ensembl"/>
        </authorList>
    </citation>
    <scope>IDENTIFICATION</scope>
</reference>
<protein>
    <submittedName>
        <fullName evidence="2">Uncharacterized protein</fullName>
    </submittedName>
</protein>
<feature type="region of interest" description="Disordered" evidence="1">
    <location>
        <begin position="59"/>
        <end position="80"/>
    </location>
</feature>
<name>A0A8C5WS99_LATLA</name>